<comment type="caution">
    <text evidence="2">The sequence shown here is derived from an EMBL/GenBank/DDBJ whole genome shotgun (WGS) entry which is preliminary data.</text>
</comment>
<proteinExistence type="predicted"/>
<reference evidence="3" key="1">
    <citation type="submission" date="2017-11" db="EMBL/GenBank/DDBJ databases">
        <authorList>
            <person name="Watanabe M."/>
            <person name="Kojima H."/>
        </authorList>
    </citation>
    <scope>NUCLEOTIDE SEQUENCE [LARGE SCALE GENOMIC DNA]</scope>
    <source>
        <strain evidence="3">Tokyo 01</strain>
    </source>
</reference>
<sequence length="234" mass="26173">MFQFIKRTLLQWLSGNLLMHPAVVNFLIRIEMAHTAATLINNKFDRLAPGEERTASCDYFRRKWAFFDAARFLLQCGSTTTAAIFTRFFEDAELNAAHKPGAIVNLWFTHDAFQSDEALAKKATDISSVVAKSHKALITDILKSMSSQGLITFLDKVRIAPADKALMGLPPEATAYGLHRIRESDPDRFDAVVAKFSPEYAADVKDIVKRMDAQPFPRMGGRQPETEDAESSSE</sequence>
<protein>
    <submittedName>
        <fullName evidence="2">Uncharacterized protein</fullName>
    </submittedName>
</protein>
<evidence type="ECO:0000256" key="1">
    <source>
        <dbReference type="SAM" id="MobiDB-lite"/>
    </source>
</evidence>
<evidence type="ECO:0000313" key="3">
    <source>
        <dbReference type="Proteomes" id="UP000288096"/>
    </source>
</evidence>
<feature type="region of interest" description="Disordered" evidence="1">
    <location>
        <begin position="212"/>
        <end position="234"/>
    </location>
</feature>
<dbReference type="RefSeq" id="WP_124330254.1">
    <property type="nucleotide sequence ID" value="NZ_BEXT01000001.1"/>
</dbReference>
<evidence type="ECO:0000313" key="2">
    <source>
        <dbReference type="EMBL" id="GBC63140.1"/>
    </source>
</evidence>
<reference evidence="3" key="2">
    <citation type="submission" date="2019-01" db="EMBL/GenBank/DDBJ databases">
        <title>Genome sequence of Desulfonema ishimotonii strain Tokyo 01.</title>
        <authorList>
            <person name="Fukui M."/>
        </authorList>
    </citation>
    <scope>NUCLEOTIDE SEQUENCE [LARGE SCALE GENOMIC DNA]</scope>
    <source>
        <strain evidence="3">Tokyo 01</strain>
    </source>
</reference>
<accession>A0A401G1P4</accession>
<dbReference type="EMBL" id="BEXT01000001">
    <property type="protein sequence ID" value="GBC63140.1"/>
    <property type="molecule type" value="Genomic_DNA"/>
</dbReference>
<dbReference type="AlphaFoldDB" id="A0A401G1P4"/>
<organism evidence="2 3">
    <name type="scientific">Desulfonema ishimotonii</name>
    <dbReference type="NCBI Taxonomy" id="45657"/>
    <lineage>
        <taxon>Bacteria</taxon>
        <taxon>Pseudomonadati</taxon>
        <taxon>Thermodesulfobacteriota</taxon>
        <taxon>Desulfobacteria</taxon>
        <taxon>Desulfobacterales</taxon>
        <taxon>Desulfococcaceae</taxon>
        <taxon>Desulfonema</taxon>
    </lineage>
</organism>
<keyword evidence="3" id="KW-1185">Reference proteome</keyword>
<name>A0A401G1P4_9BACT</name>
<gene>
    <name evidence="2" type="ORF">DENIS_4133</name>
</gene>
<dbReference type="Proteomes" id="UP000288096">
    <property type="component" value="Unassembled WGS sequence"/>
</dbReference>